<dbReference type="SUPFAM" id="SSF50249">
    <property type="entry name" value="Nucleic acid-binding proteins"/>
    <property type="match status" value="1"/>
</dbReference>
<evidence type="ECO:0000256" key="2">
    <source>
        <dbReference type="HAMAP-Rule" id="MF_00984"/>
    </source>
</evidence>
<dbReference type="Proteomes" id="UP000192796">
    <property type="component" value="Unassembled WGS sequence"/>
</dbReference>
<dbReference type="GO" id="GO:0003697">
    <property type="term" value="F:single-stranded DNA binding"/>
    <property type="evidence" value="ECO:0007669"/>
    <property type="project" value="UniProtKB-UniRule"/>
</dbReference>
<dbReference type="HAMAP" id="MF_00984">
    <property type="entry name" value="SSB"/>
    <property type="match status" value="1"/>
</dbReference>
<dbReference type="OrthoDB" id="9809878at2"/>
<dbReference type="PIRSF" id="PIRSF002070">
    <property type="entry name" value="SSB"/>
    <property type="match status" value="1"/>
</dbReference>
<reference evidence="4 5" key="1">
    <citation type="submission" date="2016-03" db="EMBL/GenBank/DDBJ databases">
        <title>Niastella vici sp. nov., isolated from farmland soil.</title>
        <authorList>
            <person name="Chen L."/>
            <person name="Wang D."/>
            <person name="Yang S."/>
            <person name="Wang G."/>
        </authorList>
    </citation>
    <scope>NUCLEOTIDE SEQUENCE [LARGE SCALE GENOMIC DNA]</scope>
    <source>
        <strain evidence="4 5">DJ57</strain>
    </source>
</reference>
<dbReference type="RefSeq" id="WP_081146315.1">
    <property type="nucleotide sequence ID" value="NZ_LVYD01000024.1"/>
</dbReference>
<dbReference type="PANTHER" id="PTHR10302">
    <property type="entry name" value="SINGLE-STRANDED DNA-BINDING PROTEIN"/>
    <property type="match status" value="1"/>
</dbReference>
<dbReference type="Gene3D" id="2.40.50.140">
    <property type="entry name" value="Nucleic acid-binding proteins"/>
    <property type="match status" value="1"/>
</dbReference>
<keyword evidence="5" id="KW-1185">Reference proteome</keyword>
<gene>
    <name evidence="4" type="ORF">A3860_17510</name>
</gene>
<organism evidence="4 5">
    <name type="scientific">Niastella vici</name>
    <dbReference type="NCBI Taxonomy" id="1703345"/>
    <lineage>
        <taxon>Bacteria</taxon>
        <taxon>Pseudomonadati</taxon>
        <taxon>Bacteroidota</taxon>
        <taxon>Chitinophagia</taxon>
        <taxon>Chitinophagales</taxon>
        <taxon>Chitinophagaceae</taxon>
        <taxon>Niastella</taxon>
    </lineage>
</organism>
<dbReference type="STRING" id="1703345.A3860_17510"/>
<evidence type="ECO:0000256" key="3">
    <source>
        <dbReference type="PIRNR" id="PIRNR002070"/>
    </source>
</evidence>
<sequence>MFAIKNRVQLIGNLGQLPVIRLTESGKKMARFSIATNDTYRNAKGERVTETLWHKAVAWGKLAEIAEKFFAIGREVAVSGKLVHRRYTDKNGINRLVTEIVLNELLLLGIEPKLQNEPTEQNEDFEHSHLDEEF</sequence>
<evidence type="ECO:0000313" key="5">
    <source>
        <dbReference type="Proteomes" id="UP000192796"/>
    </source>
</evidence>
<dbReference type="EMBL" id="LVYD01000024">
    <property type="protein sequence ID" value="OQP65462.1"/>
    <property type="molecule type" value="Genomic_DNA"/>
</dbReference>
<dbReference type="InterPro" id="IPR012340">
    <property type="entry name" value="NA-bd_OB-fold"/>
</dbReference>
<dbReference type="PROSITE" id="PS50935">
    <property type="entry name" value="SSB"/>
    <property type="match status" value="1"/>
</dbReference>
<comment type="caution">
    <text evidence="4">The sequence shown here is derived from an EMBL/GenBank/DDBJ whole genome shotgun (WGS) entry which is preliminary data.</text>
</comment>
<evidence type="ECO:0000256" key="1">
    <source>
        <dbReference type="ARBA" id="ARBA00023125"/>
    </source>
</evidence>
<accession>A0A1V9G4H8</accession>
<dbReference type="Pfam" id="PF00436">
    <property type="entry name" value="SSB"/>
    <property type="match status" value="1"/>
</dbReference>
<comment type="caution">
    <text evidence="2">Lacks conserved residue(s) required for the propagation of feature annotation.</text>
</comment>
<comment type="subunit">
    <text evidence="2">Homotetramer.</text>
</comment>
<dbReference type="PANTHER" id="PTHR10302:SF0">
    <property type="entry name" value="SINGLE-STRANDED DNA-BINDING PROTEIN, MITOCHONDRIAL"/>
    <property type="match status" value="1"/>
</dbReference>
<dbReference type="CDD" id="cd04496">
    <property type="entry name" value="SSB_OBF"/>
    <property type="match status" value="1"/>
</dbReference>
<dbReference type="InterPro" id="IPR011344">
    <property type="entry name" value="ssDNA-bd"/>
</dbReference>
<dbReference type="InterPro" id="IPR000424">
    <property type="entry name" value="Primosome_PriB/ssb"/>
</dbReference>
<keyword evidence="1 2" id="KW-0238">DNA-binding</keyword>
<dbReference type="GO" id="GO:0009295">
    <property type="term" value="C:nucleoid"/>
    <property type="evidence" value="ECO:0007669"/>
    <property type="project" value="TreeGrafter"/>
</dbReference>
<name>A0A1V9G4H8_9BACT</name>
<dbReference type="AlphaFoldDB" id="A0A1V9G4H8"/>
<dbReference type="GO" id="GO:0006260">
    <property type="term" value="P:DNA replication"/>
    <property type="evidence" value="ECO:0007669"/>
    <property type="project" value="InterPro"/>
</dbReference>
<protein>
    <recommendedName>
        <fullName evidence="2 3">Single-stranded DNA-binding protein</fullName>
        <shortName evidence="2">SSB</shortName>
    </recommendedName>
</protein>
<proteinExistence type="inferred from homology"/>
<dbReference type="NCBIfam" id="TIGR00621">
    <property type="entry name" value="ssb"/>
    <property type="match status" value="1"/>
</dbReference>
<evidence type="ECO:0000313" key="4">
    <source>
        <dbReference type="EMBL" id="OQP65462.1"/>
    </source>
</evidence>